<evidence type="ECO:0000313" key="2">
    <source>
        <dbReference type="Proteomes" id="UP000597444"/>
    </source>
</evidence>
<protein>
    <submittedName>
        <fullName evidence="1">Uncharacterized protein</fullName>
    </submittedName>
</protein>
<dbReference type="AlphaFoldDB" id="A0A8J3IMI0"/>
<dbReference type="RefSeq" id="WP_220204133.1">
    <property type="nucleotide sequence ID" value="NZ_BNJK01000001.1"/>
</dbReference>
<proteinExistence type="predicted"/>
<dbReference type="EMBL" id="BNJK01000001">
    <property type="protein sequence ID" value="GHO93345.1"/>
    <property type="molecule type" value="Genomic_DNA"/>
</dbReference>
<evidence type="ECO:0000313" key="1">
    <source>
        <dbReference type="EMBL" id="GHO93345.1"/>
    </source>
</evidence>
<dbReference type="Proteomes" id="UP000597444">
    <property type="component" value="Unassembled WGS sequence"/>
</dbReference>
<sequence>MHISMPIVGKAHLRWLVVCMSVTLVLLPLLAACSSSATVHQTYSYTTLSRPSPETDLWHPGDHMRLRWQGKPDSTTIDEKPAQIVINARIIGPFKSIDAIGHATTPDGVEVDGPTVSSIKPIHTDNWTNQTYTDVLNLPGTLVPGYYVLVQSVQMTKSDGTVKGSTKMNFKVAPR</sequence>
<keyword evidence="2" id="KW-1185">Reference proteome</keyword>
<gene>
    <name evidence="1" type="ORF">KSF_033930</name>
</gene>
<organism evidence="1 2">
    <name type="scientific">Reticulibacter mediterranei</name>
    <dbReference type="NCBI Taxonomy" id="2778369"/>
    <lineage>
        <taxon>Bacteria</taxon>
        <taxon>Bacillati</taxon>
        <taxon>Chloroflexota</taxon>
        <taxon>Ktedonobacteria</taxon>
        <taxon>Ktedonobacterales</taxon>
        <taxon>Reticulibacteraceae</taxon>
        <taxon>Reticulibacter</taxon>
    </lineage>
</organism>
<name>A0A8J3IMI0_9CHLR</name>
<accession>A0A8J3IMI0</accession>
<reference evidence="1" key="1">
    <citation type="submission" date="2020-10" db="EMBL/GenBank/DDBJ databases">
        <title>Taxonomic study of unclassified bacteria belonging to the class Ktedonobacteria.</title>
        <authorList>
            <person name="Yabe S."/>
            <person name="Wang C.M."/>
            <person name="Zheng Y."/>
            <person name="Sakai Y."/>
            <person name="Cavaletti L."/>
            <person name="Monciardini P."/>
            <person name="Donadio S."/>
        </authorList>
    </citation>
    <scope>NUCLEOTIDE SEQUENCE</scope>
    <source>
        <strain evidence="1">ID150040</strain>
    </source>
</reference>
<comment type="caution">
    <text evidence="1">The sequence shown here is derived from an EMBL/GenBank/DDBJ whole genome shotgun (WGS) entry which is preliminary data.</text>
</comment>